<protein>
    <recommendedName>
        <fullName evidence="11">Cohesin loading factor</fullName>
    </recommendedName>
</protein>
<keyword evidence="6" id="KW-0539">Nucleus</keyword>
<accession>A0AAD4HA45</accession>
<feature type="region of interest" description="Disordered" evidence="8">
    <location>
        <begin position="682"/>
        <end position="705"/>
    </location>
</feature>
<reference evidence="9" key="1">
    <citation type="journal article" date="2020" name="Fungal Divers.">
        <title>Resolving the Mortierellaceae phylogeny through synthesis of multi-gene phylogenetics and phylogenomics.</title>
        <authorList>
            <person name="Vandepol N."/>
            <person name="Liber J."/>
            <person name="Desiro A."/>
            <person name="Na H."/>
            <person name="Kennedy M."/>
            <person name="Barry K."/>
            <person name="Grigoriev I.V."/>
            <person name="Miller A.N."/>
            <person name="O'Donnell K."/>
            <person name="Stajich J.E."/>
            <person name="Bonito G."/>
        </authorList>
    </citation>
    <scope>NUCLEOTIDE SEQUENCE</scope>
    <source>
        <strain evidence="9">NRRL 28262</strain>
    </source>
</reference>
<evidence type="ECO:0000256" key="5">
    <source>
        <dbReference type="ARBA" id="ARBA00022829"/>
    </source>
</evidence>
<evidence type="ECO:0000313" key="9">
    <source>
        <dbReference type="EMBL" id="KAG0280067.1"/>
    </source>
</evidence>
<sequence length="719" mass="81034">MSHSTTPSNAGTPSPETSFVAQGKTHLVLWGMAEEYLEQARSLCFVATAQSGSQPGWRARHQDLVLCAIKCLVACVSIESPSMTQLDKAKSRLRLAQVLFEETESLDRAEEEVSKAIIIADSIQGSSALEIQLRLYELQTQIYIETKRFRLAKNTLRIASAEAAKQELHCWTYQFCFFKARVHFMMDDVAGSLTTLNQGAALADQQGDFDIKMAFWIVAGQYSLMLSKWIQAMFYLQKMAPHMGVAELLDFTIPTASPTEDGTTLLPAALPSPVVLDMPQELDRQQCQSQQLRVFFLILYIFCMIRSGHVEKTLFALTALHGALDGTRPRDTDELQGVFRVFLKNRIDNSPQGRQQASPQQHNPAPLPYVCIRWMTFSQVYCLTYLLSGICSKADMTQPMKSQQFLVEGIKVVDREFSVNDYATSTIYVRRNQRWFSLLLMAMLLHLTDVYLVKFELDNAQETLLKATYWAQVCGVWDLFKWRISLTVAMMLHLGSRLEEAMDWYNICLSHTESHHQDSEGYEAKTLALINIGFIFSGERYYNHQRIVAEAKARHAVLQSANVRCALHILDGVTNEGLIPARQHLHESLKTSGNLMNTQLRSLSLMLLGSFYKDAHDAQAEKMLAAGFTHAAKTHNQIIAAATGFTLKDLYLQTSKGIKASEQAQRNKAFLDEVDRTFQSRVLDPLLNDSDNSNNNGSSNSNHNMPLISAAYHENKHTQ</sequence>
<evidence type="ECO:0000256" key="3">
    <source>
        <dbReference type="ARBA" id="ARBA00022618"/>
    </source>
</evidence>
<evidence type="ECO:0000256" key="6">
    <source>
        <dbReference type="ARBA" id="ARBA00023242"/>
    </source>
</evidence>
<evidence type="ECO:0000256" key="4">
    <source>
        <dbReference type="ARBA" id="ARBA00022776"/>
    </source>
</evidence>
<dbReference type="GO" id="GO:0007064">
    <property type="term" value="P:mitotic sister chromatid cohesion"/>
    <property type="evidence" value="ECO:0007669"/>
    <property type="project" value="InterPro"/>
</dbReference>
<feature type="compositionally biased region" description="Low complexity" evidence="8">
    <location>
        <begin position="688"/>
        <end position="704"/>
    </location>
</feature>
<comment type="subcellular location">
    <subcellularLocation>
        <location evidence="1">Nucleus</location>
    </subcellularLocation>
</comment>
<dbReference type="Proteomes" id="UP001194580">
    <property type="component" value="Unassembled WGS sequence"/>
</dbReference>
<keyword evidence="4" id="KW-0498">Mitosis</keyword>
<name>A0AAD4HA45_9FUNG</name>
<keyword evidence="5" id="KW-0159">Chromosome partition</keyword>
<dbReference type="GO" id="GO:0007059">
    <property type="term" value="P:chromosome segregation"/>
    <property type="evidence" value="ECO:0007669"/>
    <property type="project" value="UniProtKB-KW"/>
</dbReference>
<dbReference type="InterPro" id="IPR019440">
    <property type="entry name" value="MAU2"/>
</dbReference>
<gene>
    <name evidence="9" type="ORF">BGZ95_011368</name>
</gene>
<evidence type="ECO:0000256" key="7">
    <source>
        <dbReference type="ARBA" id="ARBA00023306"/>
    </source>
</evidence>
<keyword evidence="7" id="KW-0131">Cell cycle</keyword>
<proteinExistence type="inferred from homology"/>
<organism evidence="9 10">
    <name type="scientific">Linnemannia exigua</name>
    <dbReference type="NCBI Taxonomy" id="604196"/>
    <lineage>
        <taxon>Eukaryota</taxon>
        <taxon>Fungi</taxon>
        <taxon>Fungi incertae sedis</taxon>
        <taxon>Mucoromycota</taxon>
        <taxon>Mortierellomycotina</taxon>
        <taxon>Mortierellomycetes</taxon>
        <taxon>Mortierellales</taxon>
        <taxon>Mortierellaceae</taxon>
        <taxon>Linnemannia</taxon>
    </lineage>
</organism>
<dbReference type="PANTHER" id="PTHR21394">
    <property type="entry name" value="MAU2 CHROMATID COHESION FACTOR HOMOLOG"/>
    <property type="match status" value="1"/>
</dbReference>
<evidence type="ECO:0000256" key="1">
    <source>
        <dbReference type="ARBA" id="ARBA00004123"/>
    </source>
</evidence>
<evidence type="ECO:0000256" key="8">
    <source>
        <dbReference type="SAM" id="MobiDB-lite"/>
    </source>
</evidence>
<evidence type="ECO:0000313" key="10">
    <source>
        <dbReference type="Proteomes" id="UP001194580"/>
    </source>
</evidence>
<dbReference type="Pfam" id="PF10345">
    <property type="entry name" value="Cohesin_load"/>
    <property type="match status" value="2"/>
</dbReference>
<evidence type="ECO:0000256" key="2">
    <source>
        <dbReference type="ARBA" id="ARBA00008585"/>
    </source>
</evidence>
<keyword evidence="10" id="KW-1185">Reference proteome</keyword>
<comment type="caution">
    <text evidence="9">The sequence shown here is derived from an EMBL/GenBank/DDBJ whole genome shotgun (WGS) entry which is preliminary data.</text>
</comment>
<evidence type="ECO:0008006" key="11">
    <source>
        <dbReference type="Google" id="ProtNLM"/>
    </source>
</evidence>
<dbReference type="GO" id="GO:0051301">
    <property type="term" value="P:cell division"/>
    <property type="evidence" value="ECO:0007669"/>
    <property type="project" value="UniProtKB-KW"/>
</dbReference>
<keyword evidence="3" id="KW-0132">Cell division</keyword>
<comment type="similarity">
    <text evidence="2">Belongs to the SCC4/mau-2 family.</text>
</comment>
<dbReference type="AlphaFoldDB" id="A0AAD4HA45"/>
<dbReference type="EMBL" id="JAAAIL010000085">
    <property type="protein sequence ID" value="KAG0280067.1"/>
    <property type="molecule type" value="Genomic_DNA"/>
</dbReference>
<dbReference type="GO" id="GO:0005634">
    <property type="term" value="C:nucleus"/>
    <property type="evidence" value="ECO:0007669"/>
    <property type="project" value="UniProtKB-SubCell"/>
</dbReference>